<dbReference type="InterPro" id="IPR006490">
    <property type="entry name" value="Maj_tail_phi13"/>
</dbReference>
<reference evidence="1 2" key="1">
    <citation type="journal article" date="2016" name="Eur. J. Clin. Microbiol. Infect. Dis.">
        <title>Whole genome sequencing as a tool for phylogenetic analysis of clinical strains of Mitis group streptococci.</title>
        <authorList>
            <person name="Rasmussen L.H."/>
            <person name="Dargis R."/>
            <person name="Hojholt K."/>
            <person name="Christensen J.J."/>
            <person name="Skovgaard O."/>
            <person name="Justesen U.S."/>
            <person name="Rosenvinge F.S."/>
            <person name="Moser C."/>
            <person name="Lukjancenko O."/>
            <person name="Rasmussen S."/>
            <person name="Nielsen X.C."/>
        </authorList>
    </citation>
    <scope>NUCLEOTIDE SEQUENCE [LARGE SCALE GENOMIC DNA]</scope>
    <source>
        <strain evidence="1 2">RH_12363_08</strain>
    </source>
</reference>
<dbReference type="NCBIfam" id="TIGR01603">
    <property type="entry name" value="maj_tail_phi13"/>
    <property type="match status" value="1"/>
</dbReference>
<dbReference type="RefSeq" id="WP_084861517.1">
    <property type="nucleotide sequence ID" value="NZ_NCVJ01000015.1"/>
</dbReference>
<dbReference type="InterPro" id="IPR006724">
    <property type="entry name" value="Phage_TTP"/>
</dbReference>
<protein>
    <submittedName>
        <fullName evidence="1">Phage tail protein</fullName>
    </submittedName>
</protein>
<dbReference type="EMBL" id="NCVJ01000015">
    <property type="protein sequence ID" value="ORP00950.1"/>
    <property type="molecule type" value="Genomic_DNA"/>
</dbReference>
<dbReference type="Pfam" id="PF04630">
    <property type="entry name" value="Phage_TTP_1"/>
    <property type="match status" value="1"/>
</dbReference>
<dbReference type="Proteomes" id="UP000193234">
    <property type="component" value="Unassembled WGS sequence"/>
</dbReference>
<sequence>MSKVKFGLSGFEYGVVTDKNLVPTSKKIPGLKTAKIDITNELKTIAADDGPYVVLSSGITGTTLEVAWLDLPSDVRKDFYGIEVENGIEKYSKKLTPQDIACLFKTTGEDGKKIWIGLLKGKFSLPGMDYETKDGSPDPKNDTVSGSFVARGNEEEGLVLIVGREDNPEFQETKFREMVFPKA</sequence>
<organism evidence="1 2">
    <name type="scientific">Streptococcus mitis</name>
    <dbReference type="NCBI Taxonomy" id="28037"/>
    <lineage>
        <taxon>Bacteria</taxon>
        <taxon>Bacillati</taxon>
        <taxon>Bacillota</taxon>
        <taxon>Bacilli</taxon>
        <taxon>Lactobacillales</taxon>
        <taxon>Streptococcaceae</taxon>
        <taxon>Streptococcus</taxon>
        <taxon>Streptococcus mitis group</taxon>
    </lineage>
</organism>
<evidence type="ECO:0000313" key="2">
    <source>
        <dbReference type="Proteomes" id="UP000193234"/>
    </source>
</evidence>
<accession>A0A1X1KNI4</accession>
<comment type="caution">
    <text evidence="1">The sequence shown here is derived from an EMBL/GenBank/DDBJ whole genome shotgun (WGS) entry which is preliminary data.</text>
</comment>
<evidence type="ECO:0000313" key="1">
    <source>
        <dbReference type="EMBL" id="ORP00950.1"/>
    </source>
</evidence>
<proteinExistence type="predicted"/>
<dbReference type="AlphaFoldDB" id="A0A1X1KNI4"/>
<gene>
    <name evidence="1" type="ORF">B7696_00340</name>
</gene>
<name>A0A1X1KNI4_STRMT</name>